<evidence type="ECO:0000259" key="1">
    <source>
        <dbReference type="Pfam" id="PF20033"/>
    </source>
</evidence>
<dbReference type="OrthoDB" id="7172369at2"/>
<keyword evidence="3" id="KW-1185">Reference proteome</keyword>
<sequence>MKQLYIVIILLIVSCSTTKNFSEDKIHYRKTACLGKCPVFDLYVYDNGKVIFNGVNNTKIKGEATYHISAQQVKLLKGELSKLSSVVDSESKKGRDLPKTIVNFDNKTLAFKGNKNLIVFNNLLKQLDLLH</sequence>
<protein>
    <recommendedName>
        <fullName evidence="1">DUF6438 domain-containing protein</fullName>
    </recommendedName>
</protein>
<reference evidence="2 3" key="1">
    <citation type="submission" date="2017-07" db="EMBL/GenBank/DDBJ databases">
        <authorList>
            <person name="Sun Z.S."/>
            <person name="Albrecht U."/>
            <person name="Echele G."/>
            <person name="Lee C.C."/>
        </authorList>
    </citation>
    <scope>NUCLEOTIDE SEQUENCE [LARGE SCALE GENOMIC DNA]</scope>
    <source>
        <strain evidence="3">type strain: KCTC 22618</strain>
    </source>
</reference>
<feature type="domain" description="DUF6438" evidence="1">
    <location>
        <begin position="24"/>
        <end position="107"/>
    </location>
</feature>
<dbReference type="RefSeq" id="WP_157730054.1">
    <property type="nucleotide sequence ID" value="NZ_LT899436.1"/>
</dbReference>
<proteinExistence type="predicted"/>
<name>A0A238U7A1_9FLAO</name>
<evidence type="ECO:0000313" key="3">
    <source>
        <dbReference type="Proteomes" id="UP000215214"/>
    </source>
</evidence>
<dbReference type="AlphaFoldDB" id="A0A238U7A1"/>
<accession>A0A238U7A1</accession>
<dbReference type="EMBL" id="LT899436">
    <property type="protein sequence ID" value="SNR14260.1"/>
    <property type="molecule type" value="Genomic_DNA"/>
</dbReference>
<organism evidence="2 3">
    <name type="scientific">Tenacibaculum jejuense</name>
    <dbReference type="NCBI Taxonomy" id="584609"/>
    <lineage>
        <taxon>Bacteria</taxon>
        <taxon>Pseudomonadati</taxon>
        <taxon>Bacteroidota</taxon>
        <taxon>Flavobacteriia</taxon>
        <taxon>Flavobacteriales</taxon>
        <taxon>Flavobacteriaceae</taxon>
        <taxon>Tenacibaculum</taxon>
    </lineage>
</organism>
<dbReference type="InterPro" id="IPR045497">
    <property type="entry name" value="DUF6438"/>
</dbReference>
<dbReference type="PROSITE" id="PS51257">
    <property type="entry name" value="PROKAR_LIPOPROTEIN"/>
    <property type="match status" value="1"/>
</dbReference>
<dbReference type="Proteomes" id="UP000215214">
    <property type="component" value="Chromosome TJEJU"/>
</dbReference>
<evidence type="ECO:0000313" key="2">
    <source>
        <dbReference type="EMBL" id="SNR14260.1"/>
    </source>
</evidence>
<gene>
    <name evidence="2" type="ORF">TJEJU_0463</name>
</gene>
<dbReference type="Pfam" id="PF20033">
    <property type="entry name" value="DUF6438"/>
    <property type="match status" value="1"/>
</dbReference>
<dbReference type="KEGG" id="tje:TJEJU_0463"/>